<evidence type="ECO:0000313" key="7">
    <source>
        <dbReference type="EMBL" id="KAF0711143.1"/>
    </source>
</evidence>
<dbReference type="Pfam" id="PF21787">
    <property type="entry name" value="TNP-like_RNaseH_N"/>
    <property type="match status" value="1"/>
</dbReference>
<dbReference type="Pfam" id="PF21789">
    <property type="entry name" value="TNP-like_RNaseH_C"/>
    <property type="match status" value="1"/>
</dbReference>
<feature type="domain" description="THAP-type" evidence="6">
    <location>
        <begin position="1"/>
        <end position="82"/>
    </location>
</feature>
<comment type="caution">
    <text evidence="7">The sequence shown here is derived from an EMBL/GenBank/DDBJ whole genome shotgun (WGS) entry which is preliminary data.</text>
</comment>
<dbReference type="Pfam" id="PF21788">
    <property type="entry name" value="TNP-like_GBD"/>
    <property type="match status" value="1"/>
</dbReference>
<dbReference type="InterPro" id="IPR006612">
    <property type="entry name" value="THAP_Znf"/>
</dbReference>
<keyword evidence="1" id="KW-0479">Metal-binding</keyword>
<dbReference type="InterPro" id="IPR048365">
    <property type="entry name" value="TNP-like_RNaseH_N"/>
</dbReference>
<dbReference type="AlphaFoldDB" id="A0A6G0VVI7"/>
<keyword evidence="2 5" id="KW-0863">Zinc-finger</keyword>
<accession>A0A6G0VVI7</accession>
<dbReference type="Proteomes" id="UP000478052">
    <property type="component" value="Unassembled WGS sequence"/>
</dbReference>
<sequence length="718" mass="81543">AAYKCCVKGCTNKGSISHRFPNPRTRLDLLQKWIKVIGSDQFNEMSSNDIHYKKRICSIHFSSGCYSPGTKVLNVNAVPSLNLMLINDISTTDTNDSPSIEGVIETINCSVNYVVLNDIPCTSTSSESPYIHTTNDETFFGLSGFKLLDSVEKNDVLPFTNSMHEHDDVVKKSNLKKKSQNNGMLNKIGICHSKLLTPKCKSLYGTGVMLQKLLRTEKKKCQTFKDRLKAAEKFSDKYLDSKIIGCMTPAAAIFTKLQLRETKNSPKGRRFTLEEKLLSLSLYKQSTKSYRLLSKLFILPARKTLSTLLSQIPISTGLDKNLLKVLKENVKTLKEKEKCCVVLFDEVSLEPQLQYDDNVGCIVGFEDNGLDRTQRFADHSLVFMIKGITKKFKQPISYTFCESSTKRYDLANQIRNVLKAVHLSGLKVVGTICDQGTTNTAAINILINDTKSFYLRQNQEYNDTFYEIDCGVERIKVVHLYDCPHLLKGIRNNLLSKNLMFTINGHQREACWKDIVDLYELDSVVQDVKMLPRLTREHVIPGEIKKMKVKNASQVFTKNIMNQKAEDTAILCLFFDKLFDSVNGSYDKVVDGKIFRTAVKPNSPHHQLWRETLKVLDTMYFVNPVSKERSKPQPPTLKNWVKTIKDVTLTLTYLNSTGFQTICSTMRNCGVRSLLLRNFNQDSLENMFGALRALGYRNNNPNCMMFASAYKTLLLNNL</sequence>
<evidence type="ECO:0000313" key="8">
    <source>
        <dbReference type="Proteomes" id="UP000478052"/>
    </source>
</evidence>
<dbReference type="InterPro" id="IPR026516">
    <property type="entry name" value="THAP1/10"/>
</dbReference>
<evidence type="ECO:0000256" key="4">
    <source>
        <dbReference type="ARBA" id="ARBA00023125"/>
    </source>
</evidence>
<dbReference type="PANTHER" id="PTHR46600">
    <property type="entry name" value="THAP DOMAIN-CONTAINING"/>
    <property type="match status" value="1"/>
</dbReference>
<dbReference type="PANTHER" id="PTHR46600:SF11">
    <property type="entry name" value="THAP DOMAIN-CONTAINING PROTEIN 10"/>
    <property type="match status" value="1"/>
</dbReference>
<dbReference type="EMBL" id="VUJU01011385">
    <property type="protein sequence ID" value="KAF0711143.1"/>
    <property type="molecule type" value="Genomic_DNA"/>
</dbReference>
<evidence type="ECO:0000259" key="6">
    <source>
        <dbReference type="PROSITE" id="PS50950"/>
    </source>
</evidence>
<dbReference type="InterPro" id="IPR048366">
    <property type="entry name" value="TNP-like_GBD"/>
</dbReference>
<name>A0A6G0VVI7_APHCR</name>
<dbReference type="GO" id="GO:0008270">
    <property type="term" value="F:zinc ion binding"/>
    <property type="evidence" value="ECO:0007669"/>
    <property type="project" value="UniProtKB-KW"/>
</dbReference>
<dbReference type="SMART" id="SM00980">
    <property type="entry name" value="THAP"/>
    <property type="match status" value="1"/>
</dbReference>
<dbReference type="Pfam" id="PF05485">
    <property type="entry name" value="THAP"/>
    <property type="match status" value="1"/>
</dbReference>
<evidence type="ECO:0000256" key="5">
    <source>
        <dbReference type="PROSITE-ProRule" id="PRU00309"/>
    </source>
</evidence>
<keyword evidence="4 5" id="KW-0238">DNA-binding</keyword>
<dbReference type="InterPro" id="IPR048367">
    <property type="entry name" value="TNP-like_RNaseH_C"/>
</dbReference>
<feature type="non-terminal residue" evidence="7">
    <location>
        <position position="718"/>
    </location>
</feature>
<dbReference type="GO" id="GO:0043565">
    <property type="term" value="F:sequence-specific DNA binding"/>
    <property type="evidence" value="ECO:0007669"/>
    <property type="project" value="InterPro"/>
</dbReference>
<evidence type="ECO:0000256" key="3">
    <source>
        <dbReference type="ARBA" id="ARBA00022833"/>
    </source>
</evidence>
<keyword evidence="8" id="KW-1185">Reference proteome</keyword>
<dbReference type="OrthoDB" id="6627436at2759"/>
<dbReference type="PROSITE" id="PS50950">
    <property type="entry name" value="ZF_THAP"/>
    <property type="match status" value="1"/>
</dbReference>
<evidence type="ECO:0000256" key="2">
    <source>
        <dbReference type="ARBA" id="ARBA00022771"/>
    </source>
</evidence>
<keyword evidence="3" id="KW-0862">Zinc</keyword>
<evidence type="ECO:0000256" key="1">
    <source>
        <dbReference type="ARBA" id="ARBA00022723"/>
    </source>
</evidence>
<reference evidence="7 8" key="1">
    <citation type="submission" date="2019-08" db="EMBL/GenBank/DDBJ databases">
        <title>Whole genome of Aphis craccivora.</title>
        <authorList>
            <person name="Voronova N.V."/>
            <person name="Shulinski R.S."/>
            <person name="Bandarenka Y.V."/>
            <person name="Zhorov D.G."/>
            <person name="Warner D."/>
        </authorList>
    </citation>
    <scope>NUCLEOTIDE SEQUENCE [LARGE SCALE GENOMIC DNA]</scope>
    <source>
        <strain evidence="7">180601</strain>
        <tissue evidence="7">Whole Body</tissue>
    </source>
</reference>
<gene>
    <name evidence="7" type="ORF">FWK35_00030888</name>
</gene>
<organism evidence="7 8">
    <name type="scientific">Aphis craccivora</name>
    <name type="common">Cowpea aphid</name>
    <dbReference type="NCBI Taxonomy" id="307492"/>
    <lineage>
        <taxon>Eukaryota</taxon>
        <taxon>Metazoa</taxon>
        <taxon>Ecdysozoa</taxon>
        <taxon>Arthropoda</taxon>
        <taxon>Hexapoda</taxon>
        <taxon>Insecta</taxon>
        <taxon>Pterygota</taxon>
        <taxon>Neoptera</taxon>
        <taxon>Paraneoptera</taxon>
        <taxon>Hemiptera</taxon>
        <taxon>Sternorrhyncha</taxon>
        <taxon>Aphidomorpha</taxon>
        <taxon>Aphidoidea</taxon>
        <taxon>Aphididae</taxon>
        <taxon>Aphidini</taxon>
        <taxon>Aphis</taxon>
        <taxon>Aphis</taxon>
    </lineage>
</organism>
<proteinExistence type="predicted"/>
<dbReference type="SUPFAM" id="SSF57716">
    <property type="entry name" value="Glucocorticoid receptor-like (DNA-binding domain)"/>
    <property type="match status" value="1"/>
</dbReference>
<protein>
    <submittedName>
        <fullName evidence="7">Transposable element P transposase</fullName>
    </submittedName>
</protein>
<feature type="non-terminal residue" evidence="7">
    <location>
        <position position="1"/>
    </location>
</feature>